<keyword evidence="3" id="KW-0862">Zinc</keyword>
<keyword evidence="4" id="KW-0805">Transcription regulation</keyword>
<evidence type="ECO:0000256" key="4">
    <source>
        <dbReference type="ARBA" id="ARBA00023015"/>
    </source>
</evidence>
<feature type="compositionally biased region" description="Polar residues" evidence="8">
    <location>
        <begin position="1"/>
        <end position="12"/>
    </location>
</feature>
<keyword evidence="6" id="KW-0804">Transcription</keyword>
<dbReference type="AlphaFoldDB" id="A0A976SH68"/>
<keyword evidence="5" id="KW-0238">DNA-binding</keyword>
<dbReference type="PANTHER" id="PTHR31313:SF78">
    <property type="entry name" value="TRANSCRIPTION FACTOR DOMAIN-CONTAINING PROTEIN"/>
    <property type="match status" value="1"/>
</dbReference>
<dbReference type="GO" id="GO:0006351">
    <property type="term" value="P:DNA-templated transcription"/>
    <property type="evidence" value="ECO:0007669"/>
    <property type="project" value="InterPro"/>
</dbReference>
<organism evidence="10">
    <name type="scientific">Trametes gibbosa</name>
    <dbReference type="NCBI Taxonomy" id="160864"/>
    <lineage>
        <taxon>Eukaryota</taxon>
        <taxon>Fungi</taxon>
        <taxon>Dikarya</taxon>
        <taxon>Basidiomycota</taxon>
        <taxon>Agaricomycotina</taxon>
        <taxon>Agaricomycetes</taxon>
        <taxon>Polyporales</taxon>
        <taxon>Polyporaceae</taxon>
        <taxon>Trametes</taxon>
    </lineage>
</organism>
<dbReference type="Pfam" id="PF00172">
    <property type="entry name" value="Zn_clus"/>
    <property type="match status" value="1"/>
</dbReference>
<dbReference type="GO" id="GO:0003677">
    <property type="term" value="F:DNA binding"/>
    <property type="evidence" value="ECO:0007669"/>
    <property type="project" value="UniProtKB-KW"/>
</dbReference>
<dbReference type="GO" id="GO:0000981">
    <property type="term" value="F:DNA-binding transcription factor activity, RNA polymerase II-specific"/>
    <property type="evidence" value="ECO:0007669"/>
    <property type="project" value="InterPro"/>
</dbReference>
<evidence type="ECO:0000256" key="6">
    <source>
        <dbReference type="ARBA" id="ARBA00023163"/>
    </source>
</evidence>
<keyword evidence="2" id="KW-0479">Metal-binding</keyword>
<dbReference type="Pfam" id="PF04082">
    <property type="entry name" value="Fungal_trans"/>
    <property type="match status" value="1"/>
</dbReference>
<dbReference type="EMBL" id="MW788078">
    <property type="protein sequence ID" value="UVB64066.1"/>
    <property type="molecule type" value="mRNA"/>
</dbReference>
<feature type="region of interest" description="Disordered" evidence="8">
    <location>
        <begin position="206"/>
        <end position="247"/>
    </location>
</feature>
<keyword evidence="7" id="KW-0539">Nucleus</keyword>
<dbReference type="PROSITE" id="PS50048">
    <property type="entry name" value="ZN2_CY6_FUNGAL_2"/>
    <property type="match status" value="1"/>
</dbReference>
<evidence type="ECO:0000256" key="7">
    <source>
        <dbReference type="ARBA" id="ARBA00023242"/>
    </source>
</evidence>
<accession>A0A976SH68</accession>
<feature type="region of interest" description="Disordered" evidence="8">
    <location>
        <begin position="1"/>
        <end position="54"/>
    </location>
</feature>
<dbReference type="GO" id="GO:0008270">
    <property type="term" value="F:zinc ion binding"/>
    <property type="evidence" value="ECO:0007669"/>
    <property type="project" value="InterPro"/>
</dbReference>
<evidence type="ECO:0000256" key="5">
    <source>
        <dbReference type="ARBA" id="ARBA00023125"/>
    </source>
</evidence>
<evidence type="ECO:0000259" key="9">
    <source>
        <dbReference type="PROSITE" id="PS50048"/>
    </source>
</evidence>
<feature type="domain" description="Zn(2)-C6 fungal-type" evidence="9">
    <location>
        <begin position="34"/>
        <end position="67"/>
    </location>
</feature>
<protein>
    <submittedName>
        <fullName evidence="10">Zn(2)-Cys(6)14</fullName>
    </submittedName>
</protein>
<feature type="compositionally biased region" description="Low complexity" evidence="8">
    <location>
        <begin position="819"/>
        <end position="828"/>
    </location>
</feature>
<evidence type="ECO:0000256" key="3">
    <source>
        <dbReference type="ARBA" id="ARBA00022833"/>
    </source>
</evidence>
<dbReference type="SMART" id="SM00906">
    <property type="entry name" value="Fungal_trans"/>
    <property type="match status" value="1"/>
</dbReference>
<dbReference type="CDD" id="cd00067">
    <property type="entry name" value="GAL4"/>
    <property type="match status" value="1"/>
</dbReference>
<dbReference type="PANTHER" id="PTHR31313">
    <property type="entry name" value="TY1 ENHANCER ACTIVATOR"/>
    <property type="match status" value="1"/>
</dbReference>
<dbReference type="InterPro" id="IPR001138">
    <property type="entry name" value="Zn2Cys6_DnaBD"/>
</dbReference>
<proteinExistence type="evidence at transcript level"/>
<dbReference type="Gene3D" id="4.10.240.10">
    <property type="entry name" value="Zn(2)-C6 fungal-type DNA-binding domain"/>
    <property type="match status" value="1"/>
</dbReference>
<evidence type="ECO:0000256" key="1">
    <source>
        <dbReference type="ARBA" id="ARBA00004123"/>
    </source>
</evidence>
<name>A0A976SH68_9APHY</name>
<dbReference type="InterPro" id="IPR007219">
    <property type="entry name" value="XnlR_reg_dom"/>
</dbReference>
<dbReference type="GO" id="GO:0005634">
    <property type="term" value="C:nucleus"/>
    <property type="evidence" value="ECO:0007669"/>
    <property type="project" value="UniProtKB-SubCell"/>
</dbReference>
<comment type="subcellular location">
    <subcellularLocation>
        <location evidence="1">Nucleus</location>
    </subcellularLocation>
</comment>
<dbReference type="InterPro" id="IPR051615">
    <property type="entry name" value="Transcr_Regulatory_Elem"/>
</dbReference>
<dbReference type="PROSITE" id="PS00463">
    <property type="entry name" value="ZN2_CY6_FUNGAL_1"/>
    <property type="match status" value="1"/>
</dbReference>
<evidence type="ECO:0000256" key="8">
    <source>
        <dbReference type="SAM" id="MobiDB-lite"/>
    </source>
</evidence>
<feature type="compositionally biased region" description="Low complexity" evidence="8">
    <location>
        <begin position="212"/>
        <end position="228"/>
    </location>
</feature>
<dbReference type="CDD" id="cd12148">
    <property type="entry name" value="fungal_TF_MHR"/>
    <property type="match status" value="1"/>
</dbReference>
<sequence length="1016" mass="111370">MDTSGTGSFSQPRSDDEFVAAGPSTGKPQRSAKACDRCRRSKSKCQPAPEEGEPCKSCALIGAECTYTAPSFRRGPPKGYIQALEHRLHQVESVLAAVMTSPDPRTRSVIDELAKDELAAHILDTVDTGPFGRTGREKRAYDTTKDNFFTSIVAERPKPQSHRSRRESRATRENVIENVIARDPMIQTTRPTLLWQDRLSERLARSFGGAGSSTPHSAPSPIATATSSQGDEAVMSEPPRSRRRLYDTPPVLAALSASYSSLSRLSSSQQEEDEDLDDCADAFGNLSIDENREVRYHGNSCGLQFLVQTERTDKRNLQGIWNFPMANLWGADGRRLPDTRMEPDVPLPPFHVQDRLVDIFFAYVNPAVPIVDEDAFREQYQMMKYGYPEPERPSAPPTSADVRPEFPQKLSKLLLFAIYAYAATYLDALEAPTRTNAAMSGGARASDYAACARRILDTTYHQSRSSTVQALVLLGLREFGIASLEEGWLHTGMALRMALDLGLNRNPEKWMHNGRELFAPKEQEIRKRIWWGCCIADKFSALFLGRTVSIHEGEFSTPLPEIPLDDADRVWQPSLLDPRHGSVPPVPACHTGYLRHISSLYIILGDVLKKIYRVSRAYATPPRALREELNSRLLQWVLDLPEPMKYSPAASTRPCPAPHILAMHIQYWAGVLLLHRPFIPKGEDLARAGSPSLDPDPIPWESYDICQGAANQVASFAMLYHDKYDMRWAPPYLANCIQAAGITHVITLKYKPLEAQASVGLQKCIAALSGMEVSIPRPPRAPLPPPLAFKPHAPRQATWASALRVRHLIQNAKVNVDRAYPPSSAPAPSDRRQKRTAQVAFALDPPPYDAQPRPSTVPAPAPLVPYTTLPPPQIPPPLPAPPLPAPAPPHAIPAHVPVQPPELPYPPLSAGYYVPQQTPAAAAAPPLTGYMPGYDSWWSGLDGGGVPASAAGPPNGAHSALPGAGYGPTGAGGAGGAGRSVPQGEFTFGQQHFSPEFLQAMRDPMLHFPSVFAHMY</sequence>
<feature type="region of interest" description="Disordered" evidence="8">
    <location>
        <begin position="816"/>
        <end position="836"/>
    </location>
</feature>
<dbReference type="InterPro" id="IPR036864">
    <property type="entry name" value="Zn2-C6_fun-type_DNA-bd_sf"/>
</dbReference>
<evidence type="ECO:0000313" key="10">
    <source>
        <dbReference type="EMBL" id="UVB64066.1"/>
    </source>
</evidence>
<reference evidence="10" key="1">
    <citation type="submission" date="2021-03" db="EMBL/GenBank/DDBJ databases">
        <authorList>
            <person name="Chi Y."/>
            <person name="Li S."/>
        </authorList>
    </citation>
    <scope>NUCLEOTIDE SEQUENCE</scope>
</reference>
<evidence type="ECO:0000256" key="2">
    <source>
        <dbReference type="ARBA" id="ARBA00022723"/>
    </source>
</evidence>
<dbReference type="SMART" id="SM00066">
    <property type="entry name" value="GAL4"/>
    <property type="match status" value="1"/>
</dbReference>
<dbReference type="SUPFAM" id="SSF57701">
    <property type="entry name" value="Zn2/Cys6 DNA-binding domain"/>
    <property type="match status" value="1"/>
</dbReference>
<dbReference type="OrthoDB" id="2123952at2759"/>